<feature type="compositionally biased region" description="Low complexity" evidence="2">
    <location>
        <begin position="334"/>
        <end position="347"/>
    </location>
</feature>
<feature type="region of interest" description="Disordered" evidence="2">
    <location>
        <begin position="177"/>
        <end position="347"/>
    </location>
</feature>
<feature type="region of interest" description="Disordered" evidence="2">
    <location>
        <begin position="717"/>
        <end position="844"/>
    </location>
</feature>
<dbReference type="OrthoDB" id="10415411at2759"/>
<sequence length="844" mass="86649">MASSPPPPPAAGHELPFRSASALKKCVQRSTRQRTSFSKEPESPHASTATNRSPSGNTETAGAGPSNVSTVDQPRKKRAPRDVSSTIRDQRYTYPAILHAIEQSDNRRGLLKLLQQELQAIQKDPNDDDGNDTMRRQGIRQLEVAIRDTEIDIAEEDREAAEEERRKRAKSLITSIGPLSTKSHGQTITSGPSGWPIVTRQPERQASTARSSGSGGVAHLKSIVTTGPIVSSSASRGTLTASKQFSRQRKTPARRRNEHATQSTTRTPTPAREKEMFKQMAATTSCTSPSSIDAQTRAHSQWSSLSGDKRSTKANPEINVKATGQISGKGRGAAGPSSGRSQPVVPWSSSAAAVTTVAQKQAAELEIAAMGKSAGEETTNPSRSRSSSIASPQVNVRLDSANRGGRADGAGPSYNRPPPVMPGSSSHWRPADSDPEVSDTPRGVAGPSGGQPTWFLPAPSGQMSAAASGATSNGIRGDAGALPAGIPSHVQPSSAGLWPAAANGPVGNLAGGNAPGPPYNGPIFLPPLPGAVGNAVWTNVAGQAIGIPAAVALGLPIGPSTGIPGVPMPPLGDSSTTVRGTPCGTGGFPVPLLEGSSPAVGGATGPLIGIPGFFIPPEGSSSAVVRRASDPPRSIPGSSSSPLVGNWVAAGGETMTGTGTGQTSLPTASPIPNVGGAPVYGVNAGNTAFWNAAGAQMSDRSGAAIISQDRYWGTAVERQTAGTTSDRAGPSTVEKGKKKGVASKSSGSKRRAAAPPGDRISRGEQRDAGAGSGARGATGSSSSRMGPPASKQASRQGDSASTTGIERETGNNRIEQEDAEDGLHWTDLIEYHQPTPDGDDTWQQ</sequence>
<feature type="coiled-coil region" evidence="1">
    <location>
        <begin position="139"/>
        <end position="171"/>
    </location>
</feature>
<dbReference type="AlphaFoldDB" id="A0A8H7AC71"/>
<organism evidence="3 4">
    <name type="scientific">Endocarpon pusillum</name>
    <dbReference type="NCBI Taxonomy" id="364733"/>
    <lineage>
        <taxon>Eukaryota</taxon>
        <taxon>Fungi</taxon>
        <taxon>Dikarya</taxon>
        <taxon>Ascomycota</taxon>
        <taxon>Pezizomycotina</taxon>
        <taxon>Eurotiomycetes</taxon>
        <taxon>Chaetothyriomycetidae</taxon>
        <taxon>Verrucariales</taxon>
        <taxon>Verrucariaceae</taxon>
        <taxon>Endocarpon</taxon>
    </lineage>
</organism>
<feature type="compositionally biased region" description="Polar residues" evidence="2">
    <location>
        <begin position="791"/>
        <end position="804"/>
    </location>
</feature>
<feature type="compositionally biased region" description="Polar residues" evidence="2">
    <location>
        <begin position="177"/>
        <end position="192"/>
    </location>
</feature>
<evidence type="ECO:0000256" key="2">
    <source>
        <dbReference type="SAM" id="MobiDB-lite"/>
    </source>
</evidence>
<feature type="compositionally biased region" description="Basic residues" evidence="2">
    <location>
        <begin position="736"/>
        <end position="752"/>
    </location>
</feature>
<gene>
    <name evidence="3" type="ORF">GJ744_011799</name>
</gene>
<accession>A0A8H7AC71</accession>
<dbReference type="EMBL" id="JAACFV010000087">
    <property type="protein sequence ID" value="KAF7506445.1"/>
    <property type="molecule type" value="Genomic_DNA"/>
</dbReference>
<feature type="compositionally biased region" description="Polar residues" evidence="2">
    <location>
        <begin position="281"/>
        <end position="306"/>
    </location>
</feature>
<feature type="region of interest" description="Disordered" evidence="2">
    <location>
        <begin position="372"/>
        <end position="472"/>
    </location>
</feature>
<reference evidence="3" key="1">
    <citation type="submission" date="2020-02" db="EMBL/GenBank/DDBJ databases">
        <authorList>
            <person name="Palmer J.M."/>
        </authorList>
    </citation>
    <scope>NUCLEOTIDE SEQUENCE</scope>
    <source>
        <strain evidence="3">EPUS1.4</strain>
        <tissue evidence="3">Thallus</tissue>
    </source>
</reference>
<feature type="compositionally biased region" description="Polar residues" evidence="2">
    <location>
        <begin position="45"/>
        <end position="72"/>
    </location>
</feature>
<name>A0A8H7AC71_9EURO</name>
<feature type="compositionally biased region" description="Polar residues" evidence="2">
    <location>
        <begin position="223"/>
        <end position="245"/>
    </location>
</feature>
<feature type="compositionally biased region" description="Pro residues" evidence="2">
    <location>
        <begin position="1"/>
        <end position="10"/>
    </location>
</feature>
<feature type="compositionally biased region" description="Basic and acidic residues" evidence="2">
    <location>
        <begin position="805"/>
        <end position="830"/>
    </location>
</feature>
<feature type="compositionally biased region" description="Polar residues" evidence="2">
    <location>
        <begin position="461"/>
        <end position="472"/>
    </location>
</feature>
<evidence type="ECO:0000313" key="3">
    <source>
        <dbReference type="EMBL" id="KAF7506445.1"/>
    </source>
</evidence>
<evidence type="ECO:0000256" key="1">
    <source>
        <dbReference type="SAM" id="Coils"/>
    </source>
</evidence>
<feature type="region of interest" description="Disordered" evidence="2">
    <location>
        <begin position="624"/>
        <end position="643"/>
    </location>
</feature>
<feature type="compositionally biased region" description="Low complexity" evidence="2">
    <location>
        <begin position="631"/>
        <end position="642"/>
    </location>
</feature>
<dbReference type="Proteomes" id="UP000606974">
    <property type="component" value="Unassembled WGS sequence"/>
</dbReference>
<feature type="compositionally biased region" description="Basic residues" evidence="2">
    <location>
        <begin position="246"/>
        <end position="257"/>
    </location>
</feature>
<protein>
    <submittedName>
        <fullName evidence="3">Uncharacterized protein</fullName>
    </submittedName>
</protein>
<evidence type="ECO:0000313" key="4">
    <source>
        <dbReference type="Proteomes" id="UP000606974"/>
    </source>
</evidence>
<proteinExistence type="predicted"/>
<comment type="caution">
    <text evidence="3">The sequence shown here is derived from an EMBL/GenBank/DDBJ whole genome shotgun (WGS) entry which is preliminary data.</text>
</comment>
<keyword evidence="1" id="KW-0175">Coiled coil</keyword>
<keyword evidence="4" id="KW-1185">Reference proteome</keyword>
<feature type="region of interest" description="Disordered" evidence="2">
    <location>
        <begin position="1"/>
        <end position="88"/>
    </location>
</feature>